<gene>
    <name evidence="1" type="ORF">BDR25DRAFT_278281</name>
</gene>
<accession>A0ACB6R8N8</accession>
<organism evidence="1 2">
    <name type="scientific">Lindgomyces ingoldianus</name>
    <dbReference type="NCBI Taxonomy" id="673940"/>
    <lineage>
        <taxon>Eukaryota</taxon>
        <taxon>Fungi</taxon>
        <taxon>Dikarya</taxon>
        <taxon>Ascomycota</taxon>
        <taxon>Pezizomycotina</taxon>
        <taxon>Dothideomycetes</taxon>
        <taxon>Pleosporomycetidae</taxon>
        <taxon>Pleosporales</taxon>
        <taxon>Lindgomycetaceae</taxon>
        <taxon>Lindgomyces</taxon>
    </lineage>
</organism>
<proteinExistence type="predicted"/>
<sequence length="501" mass="55837">MQQTHSELPSLRATIRLGGKDSNTPTPWFDVKFYPYTPPGADPVFAVTGGCNTVICRCVLQKENSIEIIRWFKDDDEDVALNSIEWSRAANGDPLVCVTGVNPLIKVLNVKTGGLVTTLAGHGDSVNDLATSPADPNIIASASKDKAIRIWSLDPDHRKQPTAAICFGEGHKENVLALGFHRKGQYLLSGGMDTTLNLWMIPKFQKEDLGTDNPLLIHYPYFSSTELHVDYVDCVKFHNDLILSRASKENKILLWRIDHFDSNKPPPTSAPMPPHQVKFIDKFDKSNRSNTLEHVAYSHATSTRSAWGGRFQRLLQFDEPFSEFFYIRFNLFSELGKHPVLAAGNDRSRVFFWDLQRLEEASATGEDSKQPEKKTKKDTVLSRVREGSTYSNASSGAVSISSAPTSTTISAESTSTKSAVKSKQVKEREKEKEKEKGDRTTGIGDPFRSIQAHKTVMVPKISFMVRQVSWSRAGDWCVACGDYGMICLFSRWETGIPDPEG</sequence>
<evidence type="ECO:0000313" key="2">
    <source>
        <dbReference type="Proteomes" id="UP000799755"/>
    </source>
</evidence>
<dbReference type="Proteomes" id="UP000799755">
    <property type="component" value="Unassembled WGS sequence"/>
</dbReference>
<keyword evidence="2" id="KW-1185">Reference proteome</keyword>
<reference evidence="1" key="1">
    <citation type="journal article" date="2020" name="Stud. Mycol.">
        <title>101 Dothideomycetes genomes: a test case for predicting lifestyles and emergence of pathogens.</title>
        <authorList>
            <person name="Haridas S."/>
            <person name="Albert R."/>
            <person name="Binder M."/>
            <person name="Bloem J."/>
            <person name="Labutti K."/>
            <person name="Salamov A."/>
            <person name="Andreopoulos B."/>
            <person name="Baker S."/>
            <person name="Barry K."/>
            <person name="Bills G."/>
            <person name="Bluhm B."/>
            <person name="Cannon C."/>
            <person name="Castanera R."/>
            <person name="Culley D."/>
            <person name="Daum C."/>
            <person name="Ezra D."/>
            <person name="Gonzalez J."/>
            <person name="Henrissat B."/>
            <person name="Kuo A."/>
            <person name="Liang C."/>
            <person name="Lipzen A."/>
            <person name="Lutzoni F."/>
            <person name="Magnuson J."/>
            <person name="Mondo S."/>
            <person name="Nolan M."/>
            <person name="Ohm R."/>
            <person name="Pangilinan J."/>
            <person name="Park H.-J."/>
            <person name="Ramirez L."/>
            <person name="Alfaro M."/>
            <person name="Sun H."/>
            <person name="Tritt A."/>
            <person name="Yoshinaga Y."/>
            <person name="Zwiers L.-H."/>
            <person name="Turgeon B."/>
            <person name="Goodwin S."/>
            <person name="Spatafora J."/>
            <person name="Crous P."/>
            <person name="Grigoriev I."/>
        </authorList>
    </citation>
    <scope>NUCLEOTIDE SEQUENCE</scope>
    <source>
        <strain evidence="1">ATCC 200398</strain>
    </source>
</reference>
<name>A0ACB6R8N8_9PLEO</name>
<dbReference type="EMBL" id="MU003495">
    <property type="protein sequence ID" value="KAF2475684.1"/>
    <property type="molecule type" value="Genomic_DNA"/>
</dbReference>
<evidence type="ECO:0000313" key="1">
    <source>
        <dbReference type="EMBL" id="KAF2475684.1"/>
    </source>
</evidence>
<comment type="caution">
    <text evidence="1">The sequence shown here is derived from an EMBL/GenBank/DDBJ whole genome shotgun (WGS) entry which is preliminary data.</text>
</comment>
<protein>
    <submittedName>
        <fullName evidence="1">WD40 repeat-like protein</fullName>
    </submittedName>
</protein>